<accession>A0A9Q3BL08</accession>
<comment type="caution">
    <text evidence="1">The sequence shown here is derived from an EMBL/GenBank/DDBJ whole genome shotgun (WGS) entry which is preliminary data.</text>
</comment>
<evidence type="ECO:0008006" key="3">
    <source>
        <dbReference type="Google" id="ProtNLM"/>
    </source>
</evidence>
<dbReference type="PANTHER" id="PTHR11439:SF483">
    <property type="entry name" value="PEPTIDE SYNTHASE GLIP-LIKE, PUTATIVE (AFU_ORTHOLOGUE AFUA_3G12920)-RELATED"/>
    <property type="match status" value="1"/>
</dbReference>
<evidence type="ECO:0000313" key="1">
    <source>
        <dbReference type="EMBL" id="MBW0467836.1"/>
    </source>
</evidence>
<keyword evidence="2" id="KW-1185">Reference proteome</keyword>
<dbReference type="PANTHER" id="PTHR11439">
    <property type="entry name" value="GAG-POL-RELATED RETROTRANSPOSON"/>
    <property type="match status" value="1"/>
</dbReference>
<dbReference type="Proteomes" id="UP000765509">
    <property type="component" value="Unassembled WGS sequence"/>
</dbReference>
<sequence length="160" mass="17970">MDATPFCLVIGLLAYLVSGSCPYLAFAVNYLAQHSMLPTVQHWGILDHVMGYLLKTRSHRLMLRPDNISLNLWSDAGWGRNLERSQSGFMLKLGDAPILWTSKQQGVVAQSTCRQSTYPCQTQLSISYRQSTSSVSSRKTSTRKFSATTRLPFKFQLTTT</sequence>
<protein>
    <recommendedName>
        <fullName evidence="3">Reverse transcriptase Ty1/copia-type domain-containing protein</fullName>
    </recommendedName>
</protein>
<name>A0A9Q3BL08_9BASI</name>
<gene>
    <name evidence="1" type="ORF">O181_007551</name>
</gene>
<dbReference type="AlphaFoldDB" id="A0A9Q3BL08"/>
<proteinExistence type="predicted"/>
<dbReference type="EMBL" id="AVOT02001694">
    <property type="protein sequence ID" value="MBW0467836.1"/>
    <property type="molecule type" value="Genomic_DNA"/>
</dbReference>
<organism evidence="1 2">
    <name type="scientific">Austropuccinia psidii MF-1</name>
    <dbReference type="NCBI Taxonomy" id="1389203"/>
    <lineage>
        <taxon>Eukaryota</taxon>
        <taxon>Fungi</taxon>
        <taxon>Dikarya</taxon>
        <taxon>Basidiomycota</taxon>
        <taxon>Pucciniomycotina</taxon>
        <taxon>Pucciniomycetes</taxon>
        <taxon>Pucciniales</taxon>
        <taxon>Sphaerophragmiaceae</taxon>
        <taxon>Austropuccinia</taxon>
    </lineage>
</organism>
<dbReference type="OrthoDB" id="4927525at2759"/>
<reference evidence="1" key="1">
    <citation type="submission" date="2021-03" db="EMBL/GenBank/DDBJ databases">
        <title>Draft genome sequence of rust myrtle Austropuccinia psidii MF-1, a brazilian biotype.</title>
        <authorList>
            <person name="Quecine M.C."/>
            <person name="Pachon D.M.R."/>
            <person name="Bonatelli M.L."/>
            <person name="Correr F.H."/>
            <person name="Franceschini L.M."/>
            <person name="Leite T.F."/>
            <person name="Margarido G.R.A."/>
            <person name="Almeida C.A."/>
            <person name="Ferrarezi J.A."/>
            <person name="Labate C.A."/>
        </authorList>
    </citation>
    <scope>NUCLEOTIDE SEQUENCE</scope>
    <source>
        <strain evidence="1">MF-1</strain>
    </source>
</reference>
<evidence type="ECO:0000313" key="2">
    <source>
        <dbReference type="Proteomes" id="UP000765509"/>
    </source>
</evidence>